<evidence type="ECO:0000313" key="4">
    <source>
        <dbReference type="EMBL" id="KAL3850890.1"/>
    </source>
</evidence>
<keyword evidence="1" id="KW-0862">Zinc</keyword>
<keyword evidence="1" id="KW-0479">Metal-binding</keyword>
<dbReference type="Pfam" id="PF13639">
    <property type="entry name" value="zf-RING_2"/>
    <property type="match status" value="1"/>
</dbReference>
<gene>
    <name evidence="4" type="ORF">ACJIZ3_012772</name>
</gene>
<dbReference type="InterPro" id="IPR013083">
    <property type="entry name" value="Znf_RING/FYVE/PHD"/>
</dbReference>
<evidence type="ECO:0000256" key="2">
    <source>
        <dbReference type="SAM" id="Phobius"/>
    </source>
</evidence>
<dbReference type="PROSITE" id="PS50089">
    <property type="entry name" value="ZF_RING_2"/>
    <property type="match status" value="1"/>
</dbReference>
<name>A0ABD3UPB0_9LAMI</name>
<feature type="domain" description="RING-type" evidence="3">
    <location>
        <begin position="86"/>
        <end position="129"/>
    </location>
</feature>
<feature type="transmembrane region" description="Helical" evidence="2">
    <location>
        <begin position="6"/>
        <end position="26"/>
    </location>
</feature>
<dbReference type="GO" id="GO:0008270">
    <property type="term" value="F:zinc ion binding"/>
    <property type="evidence" value="ECO:0007669"/>
    <property type="project" value="UniProtKB-KW"/>
</dbReference>
<dbReference type="InterPro" id="IPR001841">
    <property type="entry name" value="Znf_RING"/>
</dbReference>
<dbReference type="SMART" id="SM00184">
    <property type="entry name" value="RING"/>
    <property type="match status" value="1"/>
</dbReference>
<keyword evidence="2" id="KW-0472">Membrane</keyword>
<dbReference type="Proteomes" id="UP001634393">
    <property type="component" value="Unassembled WGS sequence"/>
</dbReference>
<keyword evidence="1" id="KW-0863">Zinc-finger</keyword>
<sequence length="160" mass="18564">MISMYAKSHLCTFTLIIYTYIWIPFLEITQSILRVLEYLWNPHQLPEIDCHFQGTPCQQDLPVSCFKDLDLSSKNGTMDNNEEEMCSICLMEFEKEDFVNKLPRCGHVFHMECMEKWLDTCKFTCPICRSSLMFNVPSGRPCNINTWASAFCIPPPALDS</sequence>
<accession>A0ABD3UPB0</accession>
<reference evidence="4 5" key="1">
    <citation type="submission" date="2024-12" db="EMBL/GenBank/DDBJ databases">
        <title>The unique morphological basis and parallel evolutionary history of personate flowers in Penstemon.</title>
        <authorList>
            <person name="Depatie T.H."/>
            <person name="Wessinger C.A."/>
        </authorList>
    </citation>
    <scope>NUCLEOTIDE SEQUENCE [LARGE SCALE GENOMIC DNA]</scope>
    <source>
        <strain evidence="4">WTNN_2</strain>
        <tissue evidence="4">Leaf</tissue>
    </source>
</reference>
<protein>
    <recommendedName>
        <fullName evidence="3">RING-type domain-containing protein</fullName>
    </recommendedName>
</protein>
<evidence type="ECO:0000313" key="5">
    <source>
        <dbReference type="Proteomes" id="UP001634393"/>
    </source>
</evidence>
<keyword evidence="2" id="KW-0812">Transmembrane</keyword>
<organism evidence="4 5">
    <name type="scientific">Penstemon smallii</name>
    <dbReference type="NCBI Taxonomy" id="265156"/>
    <lineage>
        <taxon>Eukaryota</taxon>
        <taxon>Viridiplantae</taxon>
        <taxon>Streptophyta</taxon>
        <taxon>Embryophyta</taxon>
        <taxon>Tracheophyta</taxon>
        <taxon>Spermatophyta</taxon>
        <taxon>Magnoliopsida</taxon>
        <taxon>eudicotyledons</taxon>
        <taxon>Gunneridae</taxon>
        <taxon>Pentapetalae</taxon>
        <taxon>asterids</taxon>
        <taxon>lamiids</taxon>
        <taxon>Lamiales</taxon>
        <taxon>Plantaginaceae</taxon>
        <taxon>Cheloneae</taxon>
        <taxon>Penstemon</taxon>
    </lineage>
</organism>
<dbReference type="PANTHER" id="PTHR47258:SF1">
    <property type="entry name" value="E3 UBIQUITIN-PROTEIN LIGASE XERICO-RELATED"/>
    <property type="match status" value="1"/>
</dbReference>
<keyword evidence="5" id="KW-1185">Reference proteome</keyword>
<keyword evidence="2" id="KW-1133">Transmembrane helix</keyword>
<dbReference type="AlphaFoldDB" id="A0ABD3UPB0"/>
<evidence type="ECO:0000256" key="1">
    <source>
        <dbReference type="PROSITE-ProRule" id="PRU00175"/>
    </source>
</evidence>
<evidence type="ECO:0000259" key="3">
    <source>
        <dbReference type="PROSITE" id="PS50089"/>
    </source>
</evidence>
<comment type="caution">
    <text evidence="4">The sequence shown here is derived from an EMBL/GenBank/DDBJ whole genome shotgun (WGS) entry which is preliminary data.</text>
</comment>
<dbReference type="PANTHER" id="PTHR47258">
    <property type="match status" value="1"/>
</dbReference>
<dbReference type="InterPro" id="IPR044249">
    <property type="entry name" value="XERICO-like"/>
</dbReference>
<dbReference type="SUPFAM" id="SSF57850">
    <property type="entry name" value="RING/U-box"/>
    <property type="match status" value="1"/>
</dbReference>
<dbReference type="EMBL" id="JBJXBP010000001">
    <property type="protein sequence ID" value="KAL3850890.1"/>
    <property type="molecule type" value="Genomic_DNA"/>
</dbReference>
<dbReference type="Gene3D" id="3.30.40.10">
    <property type="entry name" value="Zinc/RING finger domain, C3HC4 (zinc finger)"/>
    <property type="match status" value="1"/>
</dbReference>
<proteinExistence type="predicted"/>